<keyword evidence="1" id="KW-0808">Transferase</keyword>
<dbReference type="InterPro" id="IPR029044">
    <property type="entry name" value="Nucleotide-diphossugar_trans"/>
</dbReference>
<dbReference type="Gene3D" id="3.90.550.10">
    <property type="entry name" value="Spore Coat Polysaccharide Biosynthesis Protein SpsA, Chain A"/>
    <property type="match status" value="1"/>
</dbReference>
<dbReference type="SUPFAM" id="SSF53448">
    <property type="entry name" value="Nucleotide-diphospho-sugar transferases"/>
    <property type="match status" value="1"/>
</dbReference>
<dbReference type="InterPro" id="IPR018641">
    <property type="entry name" value="Trfase_1_rSAM/seldom-assoc"/>
</dbReference>
<comment type="caution">
    <text evidence="1">The sequence shown here is derived from an EMBL/GenBank/DDBJ whole genome shotgun (WGS) entry which is preliminary data.</text>
</comment>
<gene>
    <name evidence="1" type="ORF">F0M18_00320</name>
</gene>
<proteinExistence type="predicted"/>
<dbReference type="Pfam" id="PF09837">
    <property type="entry name" value="DUF2064"/>
    <property type="match status" value="1"/>
</dbReference>
<dbReference type="EMBL" id="VTUX01000001">
    <property type="protein sequence ID" value="KAA1193928.1"/>
    <property type="molecule type" value="Genomic_DNA"/>
</dbReference>
<dbReference type="Proteomes" id="UP000323708">
    <property type="component" value="Unassembled WGS sequence"/>
</dbReference>
<sequence length="210" mass="23305">MAAEAVRDTLFIQFAREPVPGRVKTRMLPVLDPEAACRLHCELVQWTSRVLTSAGLGRVELHVAGDLRAPLFGQCRQMGVAALQQQRGGDLGERMYNALEKGLERHARVVLVGSDCPQIDRRYLRDALSALDAAPVSLGPAQDGGYVLIAVREVHARWFEGISWGGDRVFADTLSRLQETATSWRELPLRQDIDRPQDLALWRQIVGAGQ</sequence>
<dbReference type="NCBIfam" id="TIGR04282">
    <property type="entry name" value="glyco_like_cofC"/>
    <property type="match status" value="1"/>
</dbReference>
<dbReference type="RefSeq" id="WP_149609397.1">
    <property type="nucleotide sequence ID" value="NZ_VTUX01000001.1"/>
</dbReference>
<dbReference type="PANTHER" id="PTHR36529">
    <property type="entry name" value="SLL1095 PROTEIN"/>
    <property type="match status" value="1"/>
</dbReference>
<dbReference type="PANTHER" id="PTHR36529:SF1">
    <property type="entry name" value="GLYCOSYLTRANSFERASE"/>
    <property type="match status" value="1"/>
</dbReference>
<name>A0A5B0X5T2_9GAMM</name>
<dbReference type="AlphaFoldDB" id="A0A5B0X5T2"/>
<evidence type="ECO:0000313" key="1">
    <source>
        <dbReference type="EMBL" id="KAA1193928.1"/>
    </source>
</evidence>
<accession>A0A5B0X5T2</accession>
<protein>
    <submittedName>
        <fullName evidence="1">Glycosyltransferase</fullName>
    </submittedName>
</protein>
<dbReference type="GO" id="GO:0016740">
    <property type="term" value="F:transferase activity"/>
    <property type="evidence" value="ECO:0007669"/>
    <property type="project" value="UniProtKB-KW"/>
</dbReference>
<organism evidence="1 2">
    <name type="scientific">Pseudohalioglobus sediminis</name>
    <dbReference type="NCBI Taxonomy" id="2606449"/>
    <lineage>
        <taxon>Bacteria</taxon>
        <taxon>Pseudomonadati</taxon>
        <taxon>Pseudomonadota</taxon>
        <taxon>Gammaproteobacteria</taxon>
        <taxon>Cellvibrionales</taxon>
        <taxon>Halieaceae</taxon>
        <taxon>Pseudohalioglobus</taxon>
    </lineage>
</organism>
<keyword evidence="2" id="KW-1185">Reference proteome</keyword>
<evidence type="ECO:0000313" key="2">
    <source>
        <dbReference type="Proteomes" id="UP000323708"/>
    </source>
</evidence>
<reference evidence="1 2" key="1">
    <citation type="submission" date="2019-09" db="EMBL/GenBank/DDBJ databases">
        <authorList>
            <person name="Chen X.-Y."/>
        </authorList>
    </citation>
    <scope>NUCLEOTIDE SEQUENCE [LARGE SCALE GENOMIC DNA]</scope>
    <source>
        <strain evidence="1 2">NY5</strain>
    </source>
</reference>